<dbReference type="Proteomes" id="UP001159364">
    <property type="component" value="Linkage Group LG04"/>
</dbReference>
<dbReference type="Pfam" id="PF14144">
    <property type="entry name" value="DOG1"/>
    <property type="match status" value="1"/>
</dbReference>
<sequence length="271" mass="30937">MSTSHFSLLSKRKDPATLPFKHYYKNWFHALKNTLLPILDESLSTPSSPTLLSSHVLLILHHFLSYYDSLDLFATTDINNLPCLLYPSWRNSIERPFLFLGDLHPYVFTNLVRSFLDKENSDDDLGTSSTANVVVGRHWKVVMAWKEPSDDLIVKIEQIERGLRLMVPALMDRVRNAQAGVVRRLAEDWLNFNGDKGRIKIDEAVKVEMEELVSVFVDVNRLRKDVISEIVGALNVYQGALFLDGLAQFLVGFKDLHLLREIEGSKTPILD</sequence>
<dbReference type="PANTHER" id="PTHR46354">
    <property type="entry name" value="DOG1 DOMAIN-CONTAINING PROTEIN"/>
    <property type="match status" value="1"/>
</dbReference>
<dbReference type="InterPro" id="IPR051886">
    <property type="entry name" value="Seed_Dev/Stress_Resp_Reg"/>
</dbReference>
<dbReference type="PROSITE" id="PS51806">
    <property type="entry name" value="DOG1"/>
    <property type="match status" value="1"/>
</dbReference>
<dbReference type="GO" id="GO:0043565">
    <property type="term" value="F:sequence-specific DNA binding"/>
    <property type="evidence" value="ECO:0007669"/>
    <property type="project" value="InterPro"/>
</dbReference>
<feature type="domain" description="DOG1" evidence="1">
    <location>
        <begin position="17"/>
        <end position="263"/>
    </location>
</feature>
<dbReference type="InterPro" id="IPR025422">
    <property type="entry name" value="TGA_domain"/>
</dbReference>
<evidence type="ECO:0000313" key="2">
    <source>
        <dbReference type="EMBL" id="KAJ8767625.1"/>
    </source>
</evidence>
<keyword evidence="3" id="KW-1185">Reference proteome</keyword>
<organism evidence="2 3">
    <name type="scientific">Erythroxylum novogranatense</name>
    <dbReference type="NCBI Taxonomy" id="1862640"/>
    <lineage>
        <taxon>Eukaryota</taxon>
        <taxon>Viridiplantae</taxon>
        <taxon>Streptophyta</taxon>
        <taxon>Embryophyta</taxon>
        <taxon>Tracheophyta</taxon>
        <taxon>Spermatophyta</taxon>
        <taxon>Magnoliopsida</taxon>
        <taxon>eudicotyledons</taxon>
        <taxon>Gunneridae</taxon>
        <taxon>Pentapetalae</taxon>
        <taxon>rosids</taxon>
        <taxon>fabids</taxon>
        <taxon>Malpighiales</taxon>
        <taxon>Erythroxylaceae</taxon>
        <taxon>Erythroxylum</taxon>
    </lineage>
</organism>
<name>A0AAV8TNT5_9ROSI</name>
<protein>
    <recommendedName>
        <fullName evidence="1">DOG1 domain-containing protein</fullName>
    </recommendedName>
</protein>
<evidence type="ECO:0000259" key="1">
    <source>
        <dbReference type="PROSITE" id="PS51806"/>
    </source>
</evidence>
<dbReference type="PANTHER" id="PTHR46354:SF9">
    <property type="entry name" value="PROTEIN INAPERTURATE POLLEN1"/>
    <property type="match status" value="1"/>
</dbReference>
<gene>
    <name evidence="2" type="ORF">K2173_018183</name>
</gene>
<evidence type="ECO:0000313" key="3">
    <source>
        <dbReference type="Proteomes" id="UP001159364"/>
    </source>
</evidence>
<reference evidence="2 3" key="1">
    <citation type="submission" date="2021-09" db="EMBL/GenBank/DDBJ databases">
        <title>Genomic insights and catalytic innovation underlie evolution of tropane alkaloids biosynthesis.</title>
        <authorList>
            <person name="Wang Y.-J."/>
            <person name="Tian T."/>
            <person name="Huang J.-P."/>
            <person name="Huang S.-X."/>
        </authorList>
    </citation>
    <scope>NUCLEOTIDE SEQUENCE [LARGE SCALE GENOMIC DNA]</scope>
    <source>
        <strain evidence="2">KIB-2018</strain>
        <tissue evidence="2">Leaf</tissue>
    </source>
</reference>
<comment type="caution">
    <text evidence="2">The sequence shown here is derived from an EMBL/GenBank/DDBJ whole genome shotgun (WGS) entry which is preliminary data.</text>
</comment>
<proteinExistence type="predicted"/>
<dbReference type="AlphaFoldDB" id="A0AAV8TNT5"/>
<dbReference type="GO" id="GO:0006351">
    <property type="term" value="P:DNA-templated transcription"/>
    <property type="evidence" value="ECO:0007669"/>
    <property type="project" value="InterPro"/>
</dbReference>
<dbReference type="EMBL" id="JAIWQS010000004">
    <property type="protein sequence ID" value="KAJ8767625.1"/>
    <property type="molecule type" value="Genomic_DNA"/>
</dbReference>
<accession>A0AAV8TNT5</accession>